<name>A0AA38WPB4_9ASTR</name>
<dbReference type="AlphaFoldDB" id="A0AA38WPB4"/>
<reference evidence="1" key="1">
    <citation type="submission" date="2023-03" db="EMBL/GenBank/DDBJ databases">
        <title>Chromosome-scale reference genome and RAD-based genetic map of yellow starthistle (Centaurea solstitialis) reveal putative structural variation and QTLs associated with invader traits.</title>
        <authorList>
            <person name="Reatini B."/>
            <person name="Cang F.A."/>
            <person name="Jiang Q."/>
            <person name="Mckibben M.T.W."/>
            <person name="Barker M.S."/>
            <person name="Rieseberg L.H."/>
            <person name="Dlugosch K.M."/>
        </authorList>
    </citation>
    <scope>NUCLEOTIDE SEQUENCE</scope>
    <source>
        <strain evidence="1">CAN-66</strain>
        <tissue evidence="1">Leaf</tissue>
    </source>
</reference>
<organism evidence="1 2">
    <name type="scientific">Centaurea solstitialis</name>
    <name type="common">yellow star-thistle</name>
    <dbReference type="NCBI Taxonomy" id="347529"/>
    <lineage>
        <taxon>Eukaryota</taxon>
        <taxon>Viridiplantae</taxon>
        <taxon>Streptophyta</taxon>
        <taxon>Embryophyta</taxon>
        <taxon>Tracheophyta</taxon>
        <taxon>Spermatophyta</taxon>
        <taxon>Magnoliopsida</taxon>
        <taxon>eudicotyledons</taxon>
        <taxon>Gunneridae</taxon>
        <taxon>Pentapetalae</taxon>
        <taxon>asterids</taxon>
        <taxon>campanulids</taxon>
        <taxon>Asterales</taxon>
        <taxon>Asteraceae</taxon>
        <taxon>Carduoideae</taxon>
        <taxon>Cardueae</taxon>
        <taxon>Centaureinae</taxon>
        <taxon>Centaurea</taxon>
    </lineage>
</organism>
<gene>
    <name evidence="1" type="ORF">OSB04_003918</name>
</gene>
<comment type="caution">
    <text evidence="1">The sequence shown here is derived from an EMBL/GenBank/DDBJ whole genome shotgun (WGS) entry which is preliminary data.</text>
</comment>
<protein>
    <submittedName>
        <fullName evidence="1">Uncharacterized protein</fullName>
    </submittedName>
</protein>
<evidence type="ECO:0000313" key="2">
    <source>
        <dbReference type="Proteomes" id="UP001172457"/>
    </source>
</evidence>
<evidence type="ECO:0000313" key="1">
    <source>
        <dbReference type="EMBL" id="KAJ9567952.1"/>
    </source>
</evidence>
<dbReference type="Proteomes" id="UP001172457">
    <property type="component" value="Chromosome 1"/>
</dbReference>
<accession>A0AA38WPB4</accession>
<keyword evidence="2" id="KW-1185">Reference proteome</keyword>
<proteinExistence type="predicted"/>
<sequence>MEEHRNLAQVIKTINNGDRYAIGMGVLPIGTIGNTAEADRQKGESIELNVDELHSFEPTPLELCIHLDDQEIPYDGKQSKPFILPGISVEVIDRAFHKRHYPLFFLKHPRDLLLGCLHKVRQNQPKLIHFPIFRFFLEDLHVCIQRLTGFHEAAAELRDRTRQPVSIDNGCLLHMLEIAAQSQHHLEPEFAVVLVGFLGRRF</sequence>
<dbReference type="EMBL" id="JARYMX010000001">
    <property type="protein sequence ID" value="KAJ9567952.1"/>
    <property type="molecule type" value="Genomic_DNA"/>
</dbReference>